<feature type="region of interest" description="Disordered" evidence="3">
    <location>
        <begin position="377"/>
        <end position="400"/>
    </location>
</feature>
<dbReference type="PANTHER" id="PTHR45625:SF6">
    <property type="entry name" value="SPLICEOSOME-ASSOCIATED PROTEIN CWC27 HOMOLOG"/>
    <property type="match status" value="1"/>
</dbReference>
<comment type="subcellular location">
    <subcellularLocation>
        <location evidence="1">Nucleus</location>
    </subcellularLocation>
</comment>
<dbReference type="InterPro" id="IPR029000">
    <property type="entry name" value="Cyclophilin-like_dom_sf"/>
</dbReference>
<feature type="region of interest" description="Disordered" evidence="3">
    <location>
        <begin position="348"/>
        <end position="367"/>
    </location>
</feature>
<feature type="non-terminal residue" evidence="5">
    <location>
        <position position="400"/>
    </location>
</feature>
<dbReference type="InterPro" id="IPR044666">
    <property type="entry name" value="Cyclophilin_A-like"/>
</dbReference>
<dbReference type="InterPro" id="IPR002130">
    <property type="entry name" value="Cyclophilin-type_PPIase_dom"/>
</dbReference>
<accession>A0AAW2ZNI1</accession>
<dbReference type="Pfam" id="PF00160">
    <property type="entry name" value="Pro_isomerase"/>
    <property type="match status" value="1"/>
</dbReference>
<dbReference type="Proteomes" id="UP001431209">
    <property type="component" value="Unassembled WGS sequence"/>
</dbReference>
<feature type="compositionally biased region" description="Basic and acidic residues" evidence="3">
    <location>
        <begin position="263"/>
        <end position="290"/>
    </location>
</feature>
<dbReference type="Gene3D" id="2.40.100.10">
    <property type="entry name" value="Cyclophilin-like"/>
    <property type="match status" value="1"/>
</dbReference>
<evidence type="ECO:0000313" key="5">
    <source>
        <dbReference type="EMBL" id="KAL0491411.1"/>
    </source>
</evidence>
<comment type="caution">
    <text evidence="5">The sequence shown here is derived from an EMBL/GenBank/DDBJ whole genome shotgun (WGS) entry which is preliminary data.</text>
</comment>
<dbReference type="GO" id="GO:0071013">
    <property type="term" value="C:catalytic step 2 spliceosome"/>
    <property type="evidence" value="ECO:0007669"/>
    <property type="project" value="TreeGrafter"/>
</dbReference>
<dbReference type="PROSITE" id="PS50072">
    <property type="entry name" value="CSA_PPIASE_2"/>
    <property type="match status" value="1"/>
</dbReference>
<reference evidence="5 6" key="1">
    <citation type="submission" date="2024-03" db="EMBL/GenBank/DDBJ databases">
        <title>The Acrasis kona genome and developmental transcriptomes reveal deep origins of eukaryotic multicellular pathways.</title>
        <authorList>
            <person name="Sheikh S."/>
            <person name="Fu C.-J."/>
            <person name="Brown M.W."/>
            <person name="Baldauf S.L."/>
        </authorList>
    </citation>
    <scope>NUCLEOTIDE SEQUENCE [LARGE SCALE GENOMIC DNA]</scope>
    <source>
        <strain evidence="5 6">ATCC MYA-3509</strain>
    </source>
</reference>
<evidence type="ECO:0000256" key="2">
    <source>
        <dbReference type="ARBA" id="ARBA00023242"/>
    </source>
</evidence>
<feature type="compositionally biased region" description="Basic and acidic residues" evidence="3">
    <location>
        <begin position="304"/>
        <end position="320"/>
    </location>
</feature>
<evidence type="ECO:0000313" key="6">
    <source>
        <dbReference type="Proteomes" id="UP001431209"/>
    </source>
</evidence>
<dbReference type="InterPro" id="IPR020892">
    <property type="entry name" value="Cyclophilin-type_PPIase_CS"/>
</dbReference>
<evidence type="ECO:0000256" key="3">
    <source>
        <dbReference type="SAM" id="MobiDB-lite"/>
    </source>
</evidence>
<dbReference type="PRINTS" id="PR00153">
    <property type="entry name" value="CSAPPISMRASE"/>
</dbReference>
<proteinExistence type="predicted"/>
<dbReference type="FunFam" id="2.40.100.10:FF:000007">
    <property type="entry name" value="Peptidyl-prolyl cis-trans isomerase CWC27 homolog"/>
    <property type="match status" value="1"/>
</dbReference>
<gene>
    <name evidence="5" type="ORF">AKO1_009842</name>
</gene>
<sequence>MSNIYINEPPTQGKVILKTTFGEIEIELWSKETPKACRNFVQLCLESYYNNNIFHRVVPNFIAQTGDATGTGTGGESIYGAPFESEHHSRLKFNKRGLVATAGEDDNNDSQFFITMDKADFLNGKHTIFGRVVGNTIFNVLKMSDLETTANDVPMDPPKILSTEVLYNPFNDIIPRKAAKVTTEKKIKKNAVKNNSLLSFGDEVEEESAAPKKKKAKSSHDLLNDPKLSKEVAVKVVISTDKPIVSSDEAQTESKLMQSRIKEKLSARNKEPPSKDAQEETELQKPKEQTQPKPNTQPTKKLSFKTDPKNSNDKVDKVATDYLKEQREKFKKRSASTNRQDEALKKVLSFTSRLQQPEPKKIKLDEKQDEEGWITHRLQFDTSHEKETHKASRDYEVTDP</sequence>
<feature type="region of interest" description="Disordered" evidence="3">
    <location>
        <begin position="263"/>
        <end position="320"/>
    </location>
</feature>
<dbReference type="PANTHER" id="PTHR45625">
    <property type="entry name" value="PEPTIDYL-PROLYL CIS-TRANS ISOMERASE-RELATED"/>
    <property type="match status" value="1"/>
</dbReference>
<dbReference type="GO" id="GO:0003755">
    <property type="term" value="F:peptidyl-prolyl cis-trans isomerase activity"/>
    <property type="evidence" value="ECO:0007669"/>
    <property type="project" value="InterPro"/>
</dbReference>
<keyword evidence="2" id="KW-0539">Nucleus</keyword>
<feature type="compositionally biased region" description="Polar residues" evidence="3">
    <location>
        <begin position="291"/>
        <end position="300"/>
    </location>
</feature>
<feature type="region of interest" description="Disordered" evidence="3">
    <location>
        <begin position="202"/>
        <end position="223"/>
    </location>
</feature>
<dbReference type="PROSITE" id="PS00170">
    <property type="entry name" value="CSA_PPIASE_1"/>
    <property type="match status" value="1"/>
</dbReference>
<organism evidence="5 6">
    <name type="scientific">Acrasis kona</name>
    <dbReference type="NCBI Taxonomy" id="1008807"/>
    <lineage>
        <taxon>Eukaryota</taxon>
        <taxon>Discoba</taxon>
        <taxon>Heterolobosea</taxon>
        <taxon>Tetramitia</taxon>
        <taxon>Eutetramitia</taxon>
        <taxon>Acrasidae</taxon>
        <taxon>Acrasis</taxon>
    </lineage>
</organism>
<feature type="domain" description="PPIase cyclophilin-type" evidence="4">
    <location>
        <begin position="22"/>
        <end position="165"/>
    </location>
</feature>
<dbReference type="GO" id="GO:0006457">
    <property type="term" value="P:protein folding"/>
    <property type="evidence" value="ECO:0007669"/>
    <property type="project" value="InterPro"/>
</dbReference>
<dbReference type="SUPFAM" id="SSF50891">
    <property type="entry name" value="Cyclophilin-like"/>
    <property type="match status" value="1"/>
</dbReference>
<dbReference type="EMBL" id="JAOPGA020001798">
    <property type="protein sequence ID" value="KAL0491411.1"/>
    <property type="molecule type" value="Genomic_DNA"/>
</dbReference>
<keyword evidence="6" id="KW-1185">Reference proteome</keyword>
<evidence type="ECO:0000259" key="4">
    <source>
        <dbReference type="PROSITE" id="PS50072"/>
    </source>
</evidence>
<feature type="compositionally biased region" description="Basic and acidic residues" evidence="3">
    <location>
        <begin position="378"/>
        <end position="400"/>
    </location>
</feature>
<name>A0AAW2ZNI1_9EUKA</name>
<dbReference type="AlphaFoldDB" id="A0AAW2ZNI1"/>
<evidence type="ECO:0000256" key="1">
    <source>
        <dbReference type="ARBA" id="ARBA00004123"/>
    </source>
</evidence>
<protein>
    <recommendedName>
        <fullName evidence="4">PPIase cyclophilin-type domain-containing protein</fullName>
    </recommendedName>
</protein>